<comment type="caution">
    <text evidence="6">The sequence shown here is derived from an EMBL/GenBank/DDBJ whole genome shotgun (WGS) entry which is preliminary data.</text>
</comment>
<dbReference type="InterPro" id="IPR056423">
    <property type="entry name" value="BACK_BPM_SPOP"/>
</dbReference>
<dbReference type="SUPFAM" id="SSF54695">
    <property type="entry name" value="POZ domain"/>
    <property type="match status" value="1"/>
</dbReference>
<dbReference type="SUPFAM" id="SSF49599">
    <property type="entry name" value="TRAF domain-like"/>
    <property type="match status" value="1"/>
</dbReference>
<dbReference type="PROSITE" id="PS50144">
    <property type="entry name" value="MATH"/>
    <property type="match status" value="1"/>
</dbReference>
<dbReference type="CDD" id="cd00121">
    <property type="entry name" value="MATH"/>
    <property type="match status" value="1"/>
</dbReference>
<organism evidence="6 7">
    <name type="scientific">Trapa natans</name>
    <name type="common">Water chestnut</name>
    <dbReference type="NCBI Taxonomy" id="22666"/>
    <lineage>
        <taxon>Eukaryota</taxon>
        <taxon>Viridiplantae</taxon>
        <taxon>Streptophyta</taxon>
        <taxon>Embryophyta</taxon>
        <taxon>Tracheophyta</taxon>
        <taxon>Spermatophyta</taxon>
        <taxon>Magnoliopsida</taxon>
        <taxon>eudicotyledons</taxon>
        <taxon>Gunneridae</taxon>
        <taxon>Pentapetalae</taxon>
        <taxon>rosids</taxon>
        <taxon>malvids</taxon>
        <taxon>Myrtales</taxon>
        <taxon>Lythraceae</taxon>
        <taxon>Trapa</taxon>
    </lineage>
</organism>
<feature type="compositionally biased region" description="Polar residues" evidence="3">
    <location>
        <begin position="302"/>
        <end position="313"/>
    </location>
</feature>
<dbReference type="InterPro" id="IPR045005">
    <property type="entry name" value="BPM1-6"/>
</dbReference>
<evidence type="ECO:0000259" key="4">
    <source>
        <dbReference type="PROSITE" id="PS50097"/>
    </source>
</evidence>
<gene>
    <name evidence="6" type="ORF">SAY86_003097</name>
</gene>
<dbReference type="Gene3D" id="3.30.710.10">
    <property type="entry name" value="Potassium Channel Kv1.1, Chain A"/>
    <property type="match status" value="1"/>
</dbReference>
<dbReference type="EMBL" id="JAXQNO010000013">
    <property type="protein sequence ID" value="KAK4786408.1"/>
    <property type="molecule type" value="Genomic_DNA"/>
</dbReference>
<feature type="domain" description="MATH" evidence="5">
    <location>
        <begin position="30"/>
        <end position="164"/>
    </location>
</feature>
<dbReference type="InterPro" id="IPR008974">
    <property type="entry name" value="TRAF-like"/>
</dbReference>
<dbReference type="AlphaFoldDB" id="A0AAN7R5B8"/>
<dbReference type="Pfam" id="PF00651">
    <property type="entry name" value="BTB"/>
    <property type="match status" value="1"/>
</dbReference>
<evidence type="ECO:0000256" key="3">
    <source>
        <dbReference type="SAM" id="MobiDB-lite"/>
    </source>
</evidence>
<accession>A0AAN7R5B8</accession>
<comment type="pathway">
    <text evidence="1">Protein modification; protein ubiquitination.</text>
</comment>
<dbReference type="Proteomes" id="UP001346149">
    <property type="component" value="Unassembled WGS sequence"/>
</dbReference>
<dbReference type="Pfam" id="PF22486">
    <property type="entry name" value="MATH_2"/>
    <property type="match status" value="1"/>
</dbReference>
<evidence type="ECO:0000313" key="7">
    <source>
        <dbReference type="Proteomes" id="UP001346149"/>
    </source>
</evidence>
<dbReference type="InterPro" id="IPR011333">
    <property type="entry name" value="SKP1/BTB/POZ_sf"/>
</dbReference>
<dbReference type="PANTHER" id="PTHR26379">
    <property type="entry name" value="BTB/POZ AND MATH DOMAIN-CONTAINING PROTEIN 1"/>
    <property type="match status" value="1"/>
</dbReference>
<evidence type="ECO:0000313" key="6">
    <source>
        <dbReference type="EMBL" id="KAK4786408.1"/>
    </source>
</evidence>
<dbReference type="Pfam" id="PF24570">
    <property type="entry name" value="BACK_BPM_SPOP"/>
    <property type="match status" value="1"/>
</dbReference>
<dbReference type="PROSITE" id="PS50097">
    <property type="entry name" value="BTB"/>
    <property type="match status" value="1"/>
</dbReference>
<feature type="domain" description="BTB" evidence="4">
    <location>
        <begin position="200"/>
        <end position="256"/>
    </location>
</feature>
<dbReference type="PANTHER" id="PTHR26379:SF187">
    <property type="entry name" value="OS07G0655300 PROTEIN"/>
    <property type="match status" value="1"/>
</dbReference>
<dbReference type="SMART" id="SM00061">
    <property type="entry name" value="MATH"/>
    <property type="match status" value="1"/>
</dbReference>
<comment type="similarity">
    <text evidence="2">Belongs to the Tdpoz family.</text>
</comment>
<sequence length="323" mass="35842">MGRLLRGISMPSNSISIPTTTSMSVTDTINGSHRFIISGYSLSKGIGIGKYMVSDTFTVGGYQWAIYFYPDGKSPEHNASYVSLFIALVSEGTDVRALFELTLLDQSGRERHKVHSHFRRTLDSGPYTLKYRGSMWGYKRFYQRDILETSDYIKDDCLVVYCSVGVVRSCIKSPKIYSIAVPSSNLGQHLGELLKSGMGADVTFEVNGELFSAHKLVLAARSPVFRAQLYGPIKDQNTRHIRVVDIEVPVFKTNLKVPGKSCSSAVMQTDGFQHLKESCPSLLTELLEYVAGASEQSVIISSQRSESVHNGNDANGRRVKQRF</sequence>
<evidence type="ECO:0000256" key="2">
    <source>
        <dbReference type="ARBA" id="ARBA00010846"/>
    </source>
</evidence>
<dbReference type="InterPro" id="IPR000210">
    <property type="entry name" value="BTB/POZ_dom"/>
</dbReference>
<name>A0AAN7R5B8_TRANT</name>
<dbReference type="InterPro" id="IPR002083">
    <property type="entry name" value="MATH/TRAF_dom"/>
</dbReference>
<dbReference type="GO" id="GO:0016567">
    <property type="term" value="P:protein ubiquitination"/>
    <property type="evidence" value="ECO:0007669"/>
    <property type="project" value="InterPro"/>
</dbReference>
<evidence type="ECO:0000259" key="5">
    <source>
        <dbReference type="PROSITE" id="PS50144"/>
    </source>
</evidence>
<dbReference type="Gene3D" id="1.25.40.420">
    <property type="match status" value="1"/>
</dbReference>
<protein>
    <submittedName>
        <fullName evidence="6">Uncharacterized protein</fullName>
    </submittedName>
</protein>
<feature type="region of interest" description="Disordered" evidence="3">
    <location>
        <begin position="302"/>
        <end position="323"/>
    </location>
</feature>
<evidence type="ECO:0000256" key="1">
    <source>
        <dbReference type="ARBA" id="ARBA00004906"/>
    </source>
</evidence>
<reference evidence="6 7" key="1">
    <citation type="journal article" date="2023" name="Hortic Res">
        <title>Pangenome of water caltrop reveals structural variations and asymmetric subgenome divergence after allopolyploidization.</title>
        <authorList>
            <person name="Zhang X."/>
            <person name="Chen Y."/>
            <person name="Wang L."/>
            <person name="Yuan Y."/>
            <person name="Fang M."/>
            <person name="Shi L."/>
            <person name="Lu R."/>
            <person name="Comes H.P."/>
            <person name="Ma Y."/>
            <person name="Chen Y."/>
            <person name="Huang G."/>
            <person name="Zhou Y."/>
            <person name="Zheng Z."/>
            <person name="Qiu Y."/>
        </authorList>
    </citation>
    <scope>NUCLEOTIDE SEQUENCE [LARGE SCALE GENOMIC DNA]</scope>
    <source>
        <strain evidence="6">F231</strain>
    </source>
</reference>
<dbReference type="SMART" id="SM00225">
    <property type="entry name" value="BTB"/>
    <property type="match status" value="1"/>
</dbReference>
<dbReference type="Gene3D" id="2.60.210.10">
    <property type="entry name" value="Apoptosis, Tumor Necrosis Factor Receptor Associated Protein 2, Chain A"/>
    <property type="match status" value="1"/>
</dbReference>
<proteinExistence type="inferred from homology"/>
<keyword evidence="7" id="KW-1185">Reference proteome</keyword>